<gene>
    <name evidence="1" type="ORF">SAMN04488522_105420</name>
</gene>
<name>A0A1M5JM11_9SPHI</name>
<evidence type="ECO:0000313" key="2">
    <source>
        <dbReference type="Proteomes" id="UP000184287"/>
    </source>
</evidence>
<dbReference type="InterPro" id="IPR034660">
    <property type="entry name" value="DinB/YfiT-like"/>
</dbReference>
<dbReference type="SUPFAM" id="SSF109854">
    <property type="entry name" value="DinB/YfiT-like putative metalloenzymes"/>
    <property type="match status" value="1"/>
</dbReference>
<dbReference type="Proteomes" id="UP000184287">
    <property type="component" value="Unassembled WGS sequence"/>
</dbReference>
<accession>A0A1M5JM11</accession>
<dbReference type="EMBL" id="FQUQ01000005">
    <property type="protein sequence ID" value="SHG41551.1"/>
    <property type="molecule type" value="Genomic_DNA"/>
</dbReference>
<evidence type="ECO:0008006" key="3">
    <source>
        <dbReference type="Google" id="ProtNLM"/>
    </source>
</evidence>
<sequence length="156" mass="17583">MENSIKSTLDLLKELYIGVHDDQTWVIDRKPGHGFTAAIATISAEQASTPIVEGGSTIAAHTEHLRWSLSYAMEFYKGKTPSADWAESWTVREVNEEEWEELQQGLLDAYLLVRETISKIEDWSNDFLFTGTLALVPHAAYHLGSVKQMMLLIKSN</sequence>
<dbReference type="AlphaFoldDB" id="A0A1M5JM11"/>
<keyword evidence="2" id="KW-1185">Reference proteome</keyword>
<evidence type="ECO:0000313" key="1">
    <source>
        <dbReference type="EMBL" id="SHG41551.1"/>
    </source>
</evidence>
<protein>
    <recommendedName>
        <fullName evidence="3">DinB superfamily protein</fullName>
    </recommendedName>
</protein>
<dbReference type="RefSeq" id="WP_073235105.1">
    <property type="nucleotide sequence ID" value="NZ_FQUQ01000005.1"/>
</dbReference>
<dbReference type="OrthoDB" id="67041at2"/>
<organism evidence="1 2">
    <name type="scientific">Pedobacter caeni</name>
    <dbReference type="NCBI Taxonomy" id="288992"/>
    <lineage>
        <taxon>Bacteria</taxon>
        <taxon>Pseudomonadati</taxon>
        <taxon>Bacteroidota</taxon>
        <taxon>Sphingobacteriia</taxon>
        <taxon>Sphingobacteriales</taxon>
        <taxon>Sphingobacteriaceae</taxon>
        <taxon>Pedobacter</taxon>
    </lineage>
</organism>
<proteinExistence type="predicted"/>
<dbReference type="STRING" id="288992.SAMN04488522_105420"/>
<reference evidence="2" key="1">
    <citation type="submission" date="2016-11" db="EMBL/GenBank/DDBJ databases">
        <authorList>
            <person name="Varghese N."/>
            <person name="Submissions S."/>
        </authorList>
    </citation>
    <scope>NUCLEOTIDE SEQUENCE [LARGE SCALE GENOMIC DNA]</scope>
    <source>
        <strain evidence="2">DSM 16990</strain>
    </source>
</reference>